<dbReference type="InParanoid" id="V4SD34"/>
<evidence type="ECO:0000313" key="1">
    <source>
        <dbReference type="EMBL" id="ESR36710.1"/>
    </source>
</evidence>
<protein>
    <submittedName>
        <fullName evidence="1">Uncharacterized protein</fullName>
    </submittedName>
</protein>
<keyword evidence="2" id="KW-1185">Reference proteome</keyword>
<dbReference type="KEGG" id="cic:CICLE_v10029745mg"/>
<accession>V4SD34</accession>
<dbReference type="EMBL" id="KI536978">
    <property type="protein sequence ID" value="ESR36710.1"/>
    <property type="molecule type" value="Genomic_DNA"/>
</dbReference>
<proteinExistence type="predicted"/>
<dbReference type="AlphaFoldDB" id="V4SD34"/>
<dbReference type="Gramene" id="ESR36710">
    <property type="protein sequence ID" value="ESR36710"/>
    <property type="gene ID" value="CICLE_v10029745mg"/>
</dbReference>
<gene>
    <name evidence="1" type="ORF">CICLE_v10029745mg</name>
</gene>
<evidence type="ECO:0000313" key="2">
    <source>
        <dbReference type="Proteomes" id="UP000030687"/>
    </source>
</evidence>
<organism evidence="1 2">
    <name type="scientific">Citrus clementina</name>
    <name type="common">Clementine</name>
    <name type="synonym">Citrus deliciosa x Citrus sinensis</name>
    <dbReference type="NCBI Taxonomy" id="85681"/>
    <lineage>
        <taxon>Eukaryota</taxon>
        <taxon>Viridiplantae</taxon>
        <taxon>Streptophyta</taxon>
        <taxon>Embryophyta</taxon>
        <taxon>Tracheophyta</taxon>
        <taxon>Spermatophyta</taxon>
        <taxon>Magnoliopsida</taxon>
        <taxon>eudicotyledons</taxon>
        <taxon>Gunneridae</taxon>
        <taxon>Pentapetalae</taxon>
        <taxon>rosids</taxon>
        <taxon>malvids</taxon>
        <taxon>Sapindales</taxon>
        <taxon>Rutaceae</taxon>
        <taxon>Aurantioideae</taxon>
        <taxon>Citrus</taxon>
    </lineage>
</organism>
<name>V4SD34_CITCL</name>
<dbReference type="Proteomes" id="UP000030687">
    <property type="component" value="Unassembled WGS sequence"/>
</dbReference>
<reference evidence="1 2" key="1">
    <citation type="submission" date="2013-10" db="EMBL/GenBank/DDBJ databases">
        <authorList>
            <consortium name="International Citrus Genome Consortium"/>
            <person name="Jenkins J."/>
            <person name="Schmutz J."/>
            <person name="Prochnik S."/>
            <person name="Rokhsar D."/>
            <person name="Gmitter F."/>
            <person name="Ollitrault P."/>
            <person name="Machado M."/>
            <person name="Talon M."/>
            <person name="Wincker P."/>
            <person name="Jaillon O."/>
            <person name="Morgante M."/>
        </authorList>
    </citation>
    <scope>NUCLEOTIDE SEQUENCE</scope>
    <source>
        <strain evidence="2">cv. Clemenules</strain>
    </source>
</reference>
<sequence length="70" mass="8027">MVISIDPGKTYFGNFCATILCILKLTHRQPNTPMYYFPSTNSSNFLHNESLFIKFLDFQVQIPQTPPQTA</sequence>